<name>A0A8E2EYS9_9PEZI</name>
<dbReference type="OrthoDB" id="5383967at2759"/>
<dbReference type="AlphaFoldDB" id="A0A8E2EYS9"/>
<gene>
    <name evidence="1" type="ORF">AOQ84DRAFT_389548</name>
</gene>
<accession>A0A8E2EYS9</accession>
<evidence type="ECO:0000313" key="1">
    <source>
        <dbReference type="EMBL" id="OCL07402.1"/>
    </source>
</evidence>
<evidence type="ECO:0000313" key="2">
    <source>
        <dbReference type="Proteomes" id="UP000250140"/>
    </source>
</evidence>
<organism evidence="1 2">
    <name type="scientific">Glonium stellatum</name>
    <dbReference type="NCBI Taxonomy" id="574774"/>
    <lineage>
        <taxon>Eukaryota</taxon>
        <taxon>Fungi</taxon>
        <taxon>Dikarya</taxon>
        <taxon>Ascomycota</taxon>
        <taxon>Pezizomycotina</taxon>
        <taxon>Dothideomycetes</taxon>
        <taxon>Pleosporomycetidae</taxon>
        <taxon>Gloniales</taxon>
        <taxon>Gloniaceae</taxon>
        <taxon>Glonium</taxon>
    </lineage>
</organism>
<dbReference type="EMBL" id="KV749882">
    <property type="protein sequence ID" value="OCL07402.1"/>
    <property type="molecule type" value="Genomic_DNA"/>
</dbReference>
<sequence length="384" mass="41741">MVLAPRGSCGSDPSWQPTISAYVAANTDQELSNWWRNISSSPHTSFANELGRSFGSHVNSFECGIGDSGSCSMPACSSYQDAGDPVWAFQALTSTVNLNTLFNSIYTGISNGQQDYSDLSDQLALTFFPWSNPQFAFGDAAFWIVATLTMLVAVIPGLLEAEAVGLSAFAGAGVQQLAFSLTPDSSTSSVQSLVEMRSYASTFGQTSRATLESWANDTFSGKEDSQNNTILNYLAGGSYVENTNIPSNSDIEAFYKKQLISRTINAQWKTRKIFALFSQTNNTNDTSGPAQTRYYSQEDGGVYYTYLYHEDGILKGHLDKPWGLDQLEDKVYNISGSDITKASARAWKVGAFNYTRDMALKEIESSLSSNGTLTPYTDGAGWIG</sequence>
<protein>
    <submittedName>
        <fullName evidence="1">Uncharacterized protein</fullName>
    </submittedName>
</protein>
<proteinExistence type="predicted"/>
<keyword evidence="2" id="KW-1185">Reference proteome</keyword>
<reference evidence="1 2" key="1">
    <citation type="journal article" date="2016" name="Nat. Commun.">
        <title>Ectomycorrhizal ecology is imprinted in the genome of the dominant symbiotic fungus Cenococcum geophilum.</title>
        <authorList>
            <consortium name="DOE Joint Genome Institute"/>
            <person name="Peter M."/>
            <person name="Kohler A."/>
            <person name="Ohm R.A."/>
            <person name="Kuo A."/>
            <person name="Krutzmann J."/>
            <person name="Morin E."/>
            <person name="Arend M."/>
            <person name="Barry K.W."/>
            <person name="Binder M."/>
            <person name="Choi C."/>
            <person name="Clum A."/>
            <person name="Copeland A."/>
            <person name="Grisel N."/>
            <person name="Haridas S."/>
            <person name="Kipfer T."/>
            <person name="LaButti K."/>
            <person name="Lindquist E."/>
            <person name="Lipzen A."/>
            <person name="Maire R."/>
            <person name="Meier B."/>
            <person name="Mihaltcheva S."/>
            <person name="Molinier V."/>
            <person name="Murat C."/>
            <person name="Poggeler S."/>
            <person name="Quandt C.A."/>
            <person name="Sperisen C."/>
            <person name="Tritt A."/>
            <person name="Tisserant E."/>
            <person name="Crous P.W."/>
            <person name="Henrissat B."/>
            <person name="Nehls U."/>
            <person name="Egli S."/>
            <person name="Spatafora J.W."/>
            <person name="Grigoriev I.V."/>
            <person name="Martin F.M."/>
        </authorList>
    </citation>
    <scope>NUCLEOTIDE SEQUENCE [LARGE SCALE GENOMIC DNA]</scope>
    <source>
        <strain evidence="1 2">CBS 207.34</strain>
    </source>
</reference>
<dbReference type="Proteomes" id="UP000250140">
    <property type="component" value="Unassembled WGS sequence"/>
</dbReference>